<evidence type="ECO:0000259" key="3">
    <source>
        <dbReference type="PROSITE" id="PS50110"/>
    </source>
</evidence>
<dbReference type="Proteomes" id="UP001060070">
    <property type="component" value="Chromosome"/>
</dbReference>
<dbReference type="PANTHER" id="PTHR48111:SF36">
    <property type="entry name" value="TRANSCRIPTIONAL REGULATORY PROTEIN CUTR"/>
    <property type="match status" value="1"/>
</dbReference>
<protein>
    <submittedName>
        <fullName evidence="4">Response regulator transcription factor</fullName>
    </submittedName>
</protein>
<dbReference type="InterPro" id="IPR001789">
    <property type="entry name" value="Sig_transdc_resp-reg_receiver"/>
</dbReference>
<feature type="domain" description="Response regulatory" evidence="3">
    <location>
        <begin position="3"/>
        <end position="117"/>
    </location>
</feature>
<dbReference type="PANTHER" id="PTHR48111">
    <property type="entry name" value="REGULATOR OF RPOS"/>
    <property type="match status" value="1"/>
</dbReference>
<evidence type="ECO:0000256" key="1">
    <source>
        <dbReference type="ARBA" id="ARBA00023125"/>
    </source>
</evidence>
<dbReference type="Pfam" id="PF00072">
    <property type="entry name" value="Response_reg"/>
    <property type="match status" value="1"/>
</dbReference>
<evidence type="ECO:0000313" key="5">
    <source>
        <dbReference type="Proteomes" id="UP001060070"/>
    </source>
</evidence>
<gene>
    <name evidence="4" type="ORF">LRP29_07265</name>
</gene>
<dbReference type="RefSeq" id="WP_224570033.1">
    <property type="nucleotide sequence ID" value="NZ_CP015062.1"/>
</dbReference>
<organism evidence="4 5">
    <name type="scientific">Mesorhizobium ciceri</name>
    <dbReference type="NCBI Taxonomy" id="39645"/>
    <lineage>
        <taxon>Bacteria</taxon>
        <taxon>Pseudomonadati</taxon>
        <taxon>Pseudomonadota</taxon>
        <taxon>Alphaproteobacteria</taxon>
        <taxon>Hyphomicrobiales</taxon>
        <taxon>Phyllobacteriaceae</taxon>
        <taxon>Mesorhizobium</taxon>
    </lineage>
</organism>
<dbReference type="Gene3D" id="3.40.50.2300">
    <property type="match status" value="1"/>
</dbReference>
<dbReference type="InterPro" id="IPR039420">
    <property type="entry name" value="WalR-like"/>
</dbReference>
<evidence type="ECO:0000313" key="4">
    <source>
        <dbReference type="EMBL" id="UTU53197.1"/>
    </source>
</evidence>
<dbReference type="GO" id="GO:0005829">
    <property type="term" value="C:cytosol"/>
    <property type="evidence" value="ECO:0007669"/>
    <property type="project" value="TreeGrafter"/>
</dbReference>
<dbReference type="InterPro" id="IPR011006">
    <property type="entry name" value="CheY-like_superfamily"/>
</dbReference>
<accession>A0AB38TEH2</accession>
<dbReference type="GO" id="GO:0000976">
    <property type="term" value="F:transcription cis-regulatory region binding"/>
    <property type="evidence" value="ECO:0007669"/>
    <property type="project" value="TreeGrafter"/>
</dbReference>
<dbReference type="GO" id="GO:0032993">
    <property type="term" value="C:protein-DNA complex"/>
    <property type="evidence" value="ECO:0007669"/>
    <property type="project" value="TreeGrafter"/>
</dbReference>
<evidence type="ECO:0000256" key="2">
    <source>
        <dbReference type="PROSITE-ProRule" id="PRU00169"/>
    </source>
</evidence>
<proteinExistence type="predicted"/>
<dbReference type="GO" id="GO:0006355">
    <property type="term" value="P:regulation of DNA-templated transcription"/>
    <property type="evidence" value="ECO:0007669"/>
    <property type="project" value="TreeGrafter"/>
</dbReference>
<feature type="modified residue" description="4-aspartylphosphate" evidence="2">
    <location>
        <position position="52"/>
    </location>
</feature>
<dbReference type="SUPFAM" id="SSF52172">
    <property type="entry name" value="CheY-like"/>
    <property type="match status" value="1"/>
</dbReference>
<dbReference type="EMBL" id="CP088147">
    <property type="protein sequence ID" value="UTU53197.1"/>
    <property type="molecule type" value="Genomic_DNA"/>
</dbReference>
<reference evidence="4 5" key="1">
    <citation type="journal article" date="2022" name="Microbiol. Resour. Announc.">
        <title>Complete Genome Sequence of Mesorhizobium ciceri Strain R30, a Rhizobium Used as a Commercial Inoculant for Chickpea in Argentina.</title>
        <authorList>
            <person name="Foresto E."/>
            <person name="Revale S."/>
            <person name="Primo E."/>
            <person name="Nievas F."/>
            <person name="Carezzano E."/>
            <person name="Puente M."/>
            <person name="Alzari P."/>
            <person name="Mart M."/>
            <person name="Ben-Assaya M."/>
            <person name="Mornico D."/>
            <person name="Santoro M."/>
            <person name="Mart F."/>
            <person name="Giordano W."/>
            <person name="Bogino P."/>
        </authorList>
    </citation>
    <scope>NUCLEOTIDE SEQUENCE [LARGE SCALE GENOMIC DNA]</scope>
    <source>
        <strain evidence="4 5">R30</strain>
    </source>
</reference>
<keyword evidence="1" id="KW-0238">DNA-binding</keyword>
<name>A0AB38TEH2_9HYPH</name>
<dbReference type="SMART" id="SM00448">
    <property type="entry name" value="REC"/>
    <property type="match status" value="1"/>
</dbReference>
<dbReference type="AlphaFoldDB" id="A0AB38TEH2"/>
<keyword evidence="5" id="KW-1185">Reference proteome</keyword>
<sequence>MMRILLTEDDKDLGSAMHDHLVAGGHAVDWAKNLSEARDYAAVVGYDLILLDVHLPDGNGIDYLRELIKELESAPVIILTACDRISHRIEGFNAGADDYLVKPFDLGELSARIHAVARRHGHFPEPQFSVGTLSIQAAERRLFRDGQEVYLT</sequence>
<dbReference type="GO" id="GO:0000156">
    <property type="term" value="F:phosphorelay response regulator activity"/>
    <property type="evidence" value="ECO:0007669"/>
    <property type="project" value="TreeGrafter"/>
</dbReference>
<dbReference type="PROSITE" id="PS50110">
    <property type="entry name" value="RESPONSE_REGULATORY"/>
    <property type="match status" value="1"/>
</dbReference>
<keyword evidence="2" id="KW-0597">Phosphoprotein</keyword>